<dbReference type="RefSeq" id="WP_190474111.1">
    <property type="nucleotide sequence ID" value="NZ_JACJPW010000132.1"/>
</dbReference>
<keyword evidence="1" id="KW-0472">Membrane</keyword>
<comment type="caution">
    <text evidence="2">The sequence shown here is derived from an EMBL/GenBank/DDBJ whole genome shotgun (WGS) entry which is preliminary data.</text>
</comment>
<evidence type="ECO:0000313" key="2">
    <source>
        <dbReference type="EMBL" id="MBD2185623.1"/>
    </source>
</evidence>
<organism evidence="2 3">
    <name type="scientific">Aerosakkonema funiforme FACHB-1375</name>
    <dbReference type="NCBI Taxonomy" id="2949571"/>
    <lineage>
        <taxon>Bacteria</taxon>
        <taxon>Bacillati</taxon>
        <taxon>Cyanobacteriota</taxon>
        <taxon>Cyanophyceae</taxon>
        <taxon>Oscillatoriophycideae</taxon>
        <taxon>Aerosakkonematales</taxon>
        <taxon>Aerosakkonemataceae</taxon>
        <taxon>Aerosakkonema</taxon>
    </lineage>
</organism>
<dbReference type="Proteomes" id="UP000641646">
    <property type="component" value="Unassembled WGS sequence"/>
</dbReference>
<reference evidence="2" key="2">
    <citation type="submission" date="2020-08" db="EMBL/GenBank/DDBJ databases">
        <authorList>
            <person name="Chen M."/>
            <person name="Teng W."/>
            <person name="Zhao L."/>
            <person name="Hu C."/>
            <person name="Zhou Y."/>
            <person name="Han B."/>
            <person name="Song L."/>
            <person name="Shu W."/>
        </authorList>
    </citation>
    <scope>NUCLEOTIDE SEQUENCE</scope>
    <source>
        <strain evidence="2">FACHB-1375</strain>
    </source>
</reference>
<proteinExistence type="predicted"/>
<evidence type="ECO:0000256" key="1">
    <source>
        <dbReference type="SAM" id="Phobius"/>
    </source>
</evidence>
<keyword evidence="1" id="KW-0812">Transmembrane</keyword>
<dbReference type="EMBL" id="JACJPW010000132">
    <property type="protein sequence ID" value="MBD2185623.1"/>
    <property type="molecule type" value="Genomic_DNA"/>
</dbReference>
<dbReference type="AlphaFoldDB" id="A0A926VKZ1"/>
<name>A0A926VKZ1_9CYAN</name>
<gene>
    <name evidence="2" type="ORF">H6G03_31915</name>
</gene>
<keyword evidence="3" id="KW-1185">Reference proteome</keyword>
<feature type="transmembrane region" description="Helical" evidence="1">
    <location>
        <begin position="21"/>
        <end position="43"/>
    </location>
</feature>
<evidence type="ECO:0000313" key="3">
    <source>
        <dbReference type="Proteomes" id="UP000641646"/>
    </source>
</evidence>
<sequence>MTLLTSEHQIAKIPRKVALRLVLVMPFALQIFGAVGLTGWLSLRNGQKAVKEVSTRWRREVTASVDRHLETYLETPHSVNAIGIEPIRRFHLWNPDGMRRKTSYFFWQLQHFSSVNYISFGVKKRICWCWL</sequence>
<keyword evidence="1" id="KW-1133">Transmembrane helix</keyword>
<reference evidence="2" key="1">
    <citation type="journal article" date="2015" name="ISME J.">
        <title>Draft Genome Sequence of Streptomyces incarnatus NRRL8089, which Produces the Nucleoside Antibiotic Sinefungin.</title>
        <authorList>
            <person name="Oshima K."/>
            <person name="Hattori M."/>
            <person name="Shimizu H."/>
            <person name="Fukuda K."/>
            <person name="Nemoto M."/>
            <person name="Inagaki K."/>
            <person name="Tamura T."/>
        </authorList>
    </citation>
    <scope>NUCLEOTIDE SEQUENCE</scope>
    <source>
        <strain evidence="2">FACHB-1375</strain>
    </source>
</reference>
<accession>A0A926VKZ1</accession>
<protein>
    <submittedName>
        <fullName evidence="2">Uncharacterized protein</fullName>
    </submittedName>
</protein>